<evidence type="ECO:0000313" key="4">
    <source>
        <dbReference type="Proteomes" id="UP000502756"/>
    </source>
</evidence>
<dbReference type="Proteomes" id="UP000502756">
    <property type="component" value="Chromosome"/>
</dbReference>
<gene>
    <name evidence="3" type="ORF">HNV11_16565</name>
</gene>
<dbReference type="KEGG" id="stae:HNV11_16565"/>
<protein>
    <submittedName>
        <fullName evidence="3">Alpha/beta hydrolase</fullName>
    </submittedName>
</protein>
<evidence type="ECO:0000256" key="1">
    <source>
        <dbReference type="ARBA" id="ARBA00022801"/>
    </source>
</evidence>
<dbReference type="InterPro" id="IPR029058">
    <property type="entry name" value="AB_hydrolase_fold"/>
</dbReference>
<dbReference type="AlphaFoldDB" id="A0A6M5YBF8"/>
<dbReference type="GO" id="GO:0016787">
    <property type="term" value="F:hydrolase activity"/>
    <property type="evidence" value="ECO:0007669"/>
    <property type="project" value="UniProtKB-KW"/>
</dbReference>
<dbReference type="PANTHER" id="PTHR48081:SF33">
    <property type="entry name" value="KYNURENINE FORMAMIDASE"/>
    <property type="match status" value="1"/>
</dbReference>
<evidence type="ECO:0000313" key="3">
    <source>
        <dbReference type="EMBL" id="QJW90874.1"/>
    </source>
</evidence>
<name>A0A6M5YBF8_9BACT</name>
<accession>A0A6M5YBF8</accession>
<dbReference type="PANTHER" id="PTHR48081">
    <property type="entry name" value="AB HYDROLASE SUPERFAMILY PROTEIN C4A8.06C"/>
    <property type="match status" value="1"/>
</dbReference>
<feature type="domain" description="BD-FAE-like" evidence="2">
    <location>
        <begin position="55"/>
        <end position="235"/>
    </location>
</feature>
<dbReference type="EMBL" id="CP053435">
    <property type="protein sequence ID" value="QJW90874.1"/>
    <property type="molecule type" value="Genomic_DNA"/>
</dbReference>
<sequence length="297" mass="32925">MFIARVFRGVLAVVLLLSFVLIINECAVACSSKRTKDIPYIAPDAAGFDAERNRLDVYEPKKKGDVPYPVVVFIHGGGWDSGSKNIYGFIGRRLAKQGVVAVIINYRLAPAVEVPRMADDCARAVLWTQQHIAQYGGDPNRIFVMGHSAGGGLAALLAADNRFFSKLGVTQNPVKGAILDDPAGLDMFDYLNKMEYPDDQKYLVPFGKEPAVWRAMSALYHINAGSPPMLVFVGERTYPGIARSTRKFRDRLEELGVKHEFKLLPGKKHIPMVLQLFWKNNVIYRDLLQLVGATSAT</sequence>
<organism evidence="3 4">
    <name type="scientific">Spirosoma taeanense</name>
    <dbReference type="NCBI Taxonomy" id="2735870"/>
    <lineage>
        <taxon>Bacteria</taxon>
        <taxon>Pseudomonadati</taxon>
        <taxon>Bacteroidota</taxon>
        <taxon>Cytophagia</taxon>
        <taxon>Cytophagales</taxon>
        <taxon>Cytophagaceae</taxon>
        <taxon>Spirosoma</taxon>
    </lineage>
</organism>
<dbReference type="Pfam" id="PF20434">
    <property type="entry name" value="BD-FAE"/>
    <property type="match status" value="1"/>
</dbReference>
<dbReference type="SUPFAM" id="SSF53474">
    <property type="entry name" value="alpha/beta-Hydrolases"/>
    <property type="match status" value="1"/>
</dbReference>
<dbReference type="RefSeq" id="WP_171740719.1">
    <property type="nucleotide sequence ID" value="NZ_CP053435.1"/>
</dbReference>
<dbReference type="InterPro" id="IPR049492">
    <property type="entry name" value="BD-FAE-like_dom"/>
</dbReference>
<proteinExistence type="predicted"/>
<dbReference type="Gene3D" id="3.40.50.1820">
    <property type="entry name" value="alpha/beta hydrolase"/>
    <property type="match status" value="1"/>
</dbReference>
<evidence type="ECO:0000259" key="2">
    <source>
        <dbReference type="Pfam" id="PF20434"/>
    </source>
</evidence>
<reference evidence="3 4" key="1">
    <citation type="submission" date="2020-05" db="EMBL/GenBank/DDBJ databases">
        <title>Genome sequencing of Spirosoma sp. TS118.</title>
        <authorList>
            <person name="Lee J.-H."/>
            <person name="Jeong S."/>
            <person name="Zhao L."/>
            <person name="Jung J.-H."/>
            <person name="Kim M.-K."/>
            <person name="Lim S."/>
        </authorList>
    </citation>
    <scope>NUCLEOTIDE SEQUENCE [LARGE SCALE GENOMIC DNA]</scope>
    <source>
        <strain evidence="3 4">TS118</strain>
    </source>
</reference>
<keyword evidence="4" id="KW-1185">Reference proteome</keyword>
<keyword evidence="1 3" id="KW-0378">Hydrolase</keyword>
<dbReference type="InterPro" id="IPR050300">
    <property type="entry name" value="GDXG_lipolytic_enzyme"/>
</dbReference>